<dbReference type="RefSeq" id="WP_076687579.1">
    <property type="nucleotide sequence ID" value="NZ_CP015588.1"/>
</dbReference>
<dbReference type="AlphaFoldDB" id="A0A1P8TQH3"/>
<evidence type="ECO:0000313" key="4">
    <source>
        <dbReference type="EMBL" id="QQC87684.1"/>
    </source>
</evidence>
<name>A0A1P8TQH3_9ACTN</name>
<gene>
    <name evidence="3" type="ORF">A7J05_32780</name>
    <name evidence="4" type="ORF">I8755_04140</name>
</gene>
<sequence>MKTGRTIRTAAATVLATAVLTVGSAGTAAAGPTGAEWRLCMYLGSHPTLQTGSSGEAVRHLQCILNEVYRYQNVPQSGVFEEVTRASVAHLQLQFSKPSTGVVDAVTWGVLHP</sequence>
<dbReference type="Pfam" id="PF01471">
    <property type="entry name" value="PG_binding_1"/>
    <property type="match status" value="1"/>
</dbReference>
<reference evidence="3 5" key="1">
    <citation type="submission" date="2016-05" db="EMBL/GenBank/DDBJ databases">
        <authorList>
            <person name="Gu J."/>
        </authorList>
    </citation>
    <scope>NUCLEOTIDE SEQUENCE [LARGE SCALE GENOMIC DNA]</scope>
    <source>
        <strain evidence="3 5">ACCC40021</strain>
    </source>
</reference>
<keyword evidence="5" id="KW-1185">Reference proteome</keyword>
<feature type="domain" description="Peptidoglycan binding-like" evidence="2">
    <location>
        <begin position="54"/>
        <end position="111"/>
    </location>
</feature>
<evidence type="ECO:0000313" key="3">
    <source>
        <dbReference type="EMBL" id="APY89825.1"/>
    </source>
</evidence>
<dbReference type="InterPro" id="IPR036366">
    <property type="entry name" value="PGBDSf"/>
</dbReference>
<reference evidence="4 6" key="2">
    <citation type="submission" date="2020-12" db="EMBL/GenBank/DDBJ databases">
        <title>Identification and biosynthesis of polyene macrolides produced by Streptomyces alfalfae Men-myco-93-63.</title>
        <authorList>
            <person name="Liu D."/>
            <person name="Li Y."/>
            <person name="Liu L."/>
            <person name="Han X."/>
            <person name="Shen F."/>
        </authorList>
    </citation>
    <scope>NUCLEOTIDE SEQUENCE [LARGE SCALE GENOMIC DNA]</scope>
    <source>
        <strain evidence="4 6">Men-myco-93-63</strain>
    </source>
</reference>
<dbReference type="InterPro" id="IPR036365">
    <property type="entry name" value="PGBD-like_sf"/>
</dbReference>
<evidence type="ECO:0000259" key="2">
    <source>
        <dbReference type="Pfam" id="PF01471"/>
    </source>
</evidence>
<dbReference type="OrthoDB" id="9815541at2"/>
<evidence type="ECO:0000256" key="1">
    <source>
        <dbReference type="SAM" id="SignalP"/>
    </source>
</evidence>
<accession>A0A1P8TQH3</accession>
<dbReference type="Gene3D" id="1.10.101.10">
    <property type="entry name" value="PGBD-like superfamily/PGBD"/>
    <property type="match status" value="1"/>
</dbReference>
<feature type="signal peptide" evidence="1">
    <location>
        <begin position="1"/>
        <end position="30"/>
    </location>
</feature>
<proteinExistence type="predicted"/>
<dbReference type="EMBL" id="CP015588">
    <property type="protein sequence ID" value="APY89825.1"/>
    <property type="molecule type" value="Genomic_DNA"/>
</dbReference>
<evidence type="ECO:0000313" key="5">
    <source>
        <dbReference type="Proteomes" id="UP000187191"/>
    </source>
</evidence>
<dbReference type="SUPFAM" id="SSF47090">
    <property type="entry name" value="PGBD-like"/>
    <property type="match status" value="1"/>
</dbReference>
<dbReference type="KEGG" id="ssia:A7J05_32780"/>
<evidence type="ECO:0000313" key="6">
    <source>
        <dbReference type="Proteomes" id="UP000596130"/>
    </source>
</evidence>
<dbReference type="EMBL" id="CP065959">
    <property type="protein sequence ID" value="QQC87684.1"/>
    <property type="molecule type" value="Genomic_DNA"/>
</dbReference>
<dbReference type="Proteomes" id="UP000596130">
    <property type="component" value="Chromosome"/>
</dbReference>
<feature type="chain" id="PRO_5043148611" evidence="1">
    <location>
        <begin position="31"/>
        <end position="113"/>
    </location>
</feature>
<protein>
    <submittedName>
        <fullName evidence="4">Peptidoglycan-binding protein</fullName>
    </submittedName>
</protein>
<organism evidence="4 6">
    <name type="scientific">Streptomyces alfalfae</name>
    <dbReference type="NCBI Taxonomy" id="1642299"/>
    <lineage>
        <taxon>Bacteria</taxon>
        <taxon>Bacillati</taxon>
        <taxon>Actinomycetota</taxon>
        <taxon>Actinomycetes</taxon>
        <taxon>Kitasatosporales</taxon>
        <taxon>Streptomycetaceae</taxon>
        <taxon>Streptomyces</taxon>
    </lineage>
</organism>
<dbReference type="InterPro" id="IPR002477">
    <property type="entry name" value="Peptidoglycan-bd-like"/>
</dbReference>
<dbReference type="Proteomes" id="UP000187191">
    <property type="component" value="Chromosome"/>
</dbReference>
<keyword evidence="1" id="KW-0732">Signal</keyword>